<evidence type="ECO:0000313" key="1">
    <source>
        <dbReference type="EMBL" id="CAD6265664.1"/>
    </source>
</evidence>
<dbReference type="AlphaFoldDB" id="A0A811R6M5"/>
<protein>
    <submittedName>
        <fullName evidence="1">Uncharacterized protein</fullName>
    </submittedName>
</protein>
<gene>
    <name evidence="1" type="ORF">NCGR_LOCUS48969</name>
</gene>
<reference evidence="1" key="1">
    <citation type="submission" date="2020-10" db="EMBL/GenBank/DDBJ databases">
        <authorList>
            <person name="Han B."/>
            <person name="Lu T."/>
            <person name="Zhao Q."/>
            <person name="Huang X."/>
            <person name="Zhao Y."/>
        </authorList>
    </citation>
    <scope>NUCLEOTIDE SEQUENCE</scope>
</reference>
<accession>A0A811R6M5</accession>
<name>A0A811R6M5_9POAL</name>
<comment type="caution">
    <text evidence="1">The sequence shown here is derived from an EMBL/GenBank/DDBJ whole genome shotgun (WGS) entry which is preliminary data.</text>
</comment>
<dbReference type="EMBL" id="CAJGYO010000013">
    <property type="protein sequence ID" value="CAD6265664.1"/>
    <property type="molecule type" value="Genomic_DNA"/>
</dbReference>
<dbReference type="Proteomes" id="UP000604825">
    <property type="component" value="Unassembled WGS sequence"/>
</dbReference>
<evidence type="ECO:0000313" key="2">
    <source>
        <dbReference type="Proteomes" id="UP000604825"/>
    </source>
</evidence>
<keyword evidence="2" id="KW-1185">Reference proteome</keyword>
<proteinExistence type="predicted"/>
<organism evidence="1 2">
    <name type="scientific">Miscanthus lutarioriparius</name>
    <dbReference type="NCBI Taxonomy" id="422564"/>
    <lineage>
        <taxon>Eukaryota</taxon>
        <taxon>Viridiplantae</taxon>
        <taxon>Streptophyta</taxon>
        <taxon>Embryophyta</taxon>
        <taxon>Tracheophyta</taxon>
        <taxon>Spermatophyta</taxon>
        <taxon>Magnoliopsida</taxon>
        <taxon>Liliopsida</taxon>
        <taxon>Poales</taxon>
        <taxon>Poaceae</taxon>
        <taxon>PACMAD clade</taxon>
        <taxon>Panicoideae</taxon>
        <taxon>Andropogonodae</taxon>
        <taxon>Andropogoneae</taxon>
        <taxon>Saccharinae</taxon>
        <taxon>Miscanthus</taxon>
    </lineage>
</organism>
<sequence length="73" mass="8011">MAAAAAEARVVAATRARAEAHKQVQNFDWSSGTDWKTAANIQAQGVRCTTCAKRVLGIWLTQRSLLDRRLLSI</sequence>